<dbReference type="InterPro" id="IPR036188">
    <property type="entry name" value="FAD/NAD-bd_sf"/>
</dbReference>
<dbReference type="Pfam" id="PF01494">
    <property type="entry name" value="FAD_binding_3"/>
    <property type="match status" value="1"/>
</dbReference>
<dbReference type="GO" id="GO:0071949">
    <property type="term" value="F:FAD binding"/>
    <property type="evidence" value="ECO:0007669"/>
    <property type="project" value="InterPro"/>
</dbReference>
<dbReference type="AlphaFoldDB" id="A0A810L3Y1"/>
<organism evidence="2 3">
    <name type="scientific">Actinocatenispora sera</name>
    <dbReference type="NCBI Taxonomy" id="390989"/>
    <lineage>
        <taxon>Bacteria</taxon>
        <taxon>Bacillati</taxon>
        <taxon>Actinomycetota</taxon>
        <taxon>Actinomycetes</taxon>
        <taxon>Micromonosporales</taxon>
        <taxon>Micromonosporaceae</taxon>
        <taxon>Actinocatenispora</taxon>
    </lineage>
</organism>
<evidence type="ECO:0000313" key="3">
    <source>
        <dbReference type="Proteomes" id="UP000680750"/>
    </source>
</evidence>
<dbReference type="KEGG" id="aser:Asera_34500"/>
<evidence type="ECO:0000313" key="2">
    <source>
        <dbReference type="EMBL" id="BCJ29342.1"/>
    </source>
</evidence>
<protein>
    <submittedName>
        <fullName evidence="2">FAD-dependent oxidoreductase</fullName>
    </submittedName>
</protein>
<keyword evidence="3" id="KW-1185">Reference proteome</keyword>
<name>A0A810L3Y1_9ACTN</name>
<dbReference type="InterPro" id="IPR051704">
    <property type="entry name" value="FAD_aromatic-hydroxylase"/>
</dbReference>
<gene>
    <name evidence="2" type="ORF">Asera_34500</name>
</gene>
<dbReference type="Gene3D" id="3.50.50.60">
    <property type="entry name" value="FAD/NAD(P)-binding domain"/>
    <property type="match status" value="1"/>
</dbReference>
<dbReference type="EMBL" id="AP023354">
    <property type="protein sequence ID" value="BCJ29342.1"/>
    <property type="molecule type" value="Genomic_DNA"/>
</dbReference>
<dbReference type="Proteomes" id="UP000680750">
    <property type="component" value="Chromosome"/>
</dbReference>
<dbReference type="OrthoDB" id="3356051at2"/>
<dbReference type="PRINTS" id="PR00420">
    <property type="entry name" value="RNGMNOXGNASE"/>
</dbReference>
<reference evidence="2" key="1">
    <citation type="submission" date="2020-08" db="EMBL/GenBank/DDBJ databases">
        <title>Whole genome shotgun sequence of Actinocatenispora sera NBRC 101916.</title>
        <authorList>
            <person name="Komaki H."/>
            <person name="Tamura T."/>
        </authorList>
    </citation>
    <scope>NUCLEOTIDE SEQUENCE</scope>
    <source>
        <strain evidence="2">NBRC 101916</strain>
    </source>
</reference>
<dbReference type="PANTHER" id="PTHR46865:SF2">
    <property type="entry name" value="MONOOXYGENASE"/>
    <property type="match status" value="1"/>
</dbReference>
<proteinExistence type="predicted"/>
<accession>A0A810L3Y1</accession>
<feature type="domain" description="FAD-binding" evidence="1">
    <location>
        <begin position="2"/>
        <end position="321"/>
    </location>
</feature>
<dbReference type="Gene3D" id="3.30.9.10">
    <property type="entry name" value="D-Amino Acid Oxidase, subunit A, domain 2"/>
    <property type="match status" value="1"/>
</dbReference>
<dbReference type="PANTHER" id="PTHR46865">
    <property type="entry name" value="OXIDOREDUCTASE-RELATED"/>
    <property type="match status" value="1"/>
</dbReference>
<sequence>MTQVLISGASIAGPALAYWLRRYGMDVTVVERAPALRPGGQGIDVRGAARTVIERMGLMAQVRAAHTGTRGIANVDAHNRRTAEMPADAFGDSGGIVADLEILRADLARILVDASDGVEYLFDDTITALDQHDDGVDVTFERAGARWFDLVVGADGIFSTTRRIAFGADRWRMADSGYHRAVFTARTSLRLDGWELMYSMPAGNGTSGGRNVLLYPAHGEARAMFHFACDPIEYDRRDVEAQKAIVARTFAGEGWQVPELLDSMAEAPDFYFDRVGKIEMDRWYTGRVILLGDSCFAGSVGMGTSMAIVGGYVLAGELAAAGGDPRSAFPAYQARMADYVAANRKPLPGGVKGFLPATARGIRMRDWSMRMMTKLPGAGKLMGGIDKAVNAIELPDYPVPAAH</sequence>
<evidence type="ECO:0000259" key="1">
    <source>
        <dbReference type="Pfam" id="PF01494"/>
    </source>
</evidence>
<dbReference type="RefSeq" id="WP_030448294.1">
    <property type="nucleotide sequence ID" value="NZ_AP023354.1"/>
</dbReference>
<dbReference type="SUPFAM" id="SSF51905">
    <property type="entry name" value="FAD/NAD(P)-binding domain"/>
    <property type="match status" value="1"/>
</dbReference>
<dbReference type="InterPro" id="IPR002938">
    <property type="entry name" value="FAD-bd"/>
</dbReference>